<evidence type="ECO:0000256" key="2">
    <source>
        <dbReference type="SAM" id="SignalP"/>
    </source>
</evidence>
<gene>
    <name evidence="3" type="ORF">THAOC_16549</name>
</gene>
<comment type="caution">
    <text evidence="3">The sequence shown here is derived from an EMBL/GenBank/DDBJ whole genome shotgun (WGS) entry which is preliminary data.</text>
</comment>
<feature type="region of interest" description="Disordered" evidence="1">
    <location>
        <begin position="50"/>
        <end position="72"/>
    </location>
</feature>
<keyword evidence="2" id="KW-0732">Signal</keyword>
<evidence type="ECO:0000313" key="3">
    <source>
        <dbReference type="EMBL" id="EJK62825.1"/>
    </source>
</evidence>
<dbReference type="eggNOG" id="ENOG502QZI8">
    <property type="taxonomic scope" value="Eukaryota"/>
</dbReference>
<evidence type="ECO:0000313" key="4">
    <source>
        <dbReference type="Proteomes" id="UP000266841"/>
    </source>
</evidence>
<reference evidence="3 4" key="1">
    <citation type="journal article" date="2012" name="Genome Biol.">
        <title>Genome and low-iron response of an oceanic diatom adapted to chronic iron limitation.</title>
        <authorList>
            <person name="Lommer M."/>
            <person name="Specht M."/>
            <person name="Roy A.S."/>
            <person name="Kraemer L."/>
            <person name="Andreson R."/>
            <person name="Gutowska M.A."/>
            <person name="Wolf J."/>
            <person name="Bergner S.V."/>
            <person name="Schilhabel M.B."/>
            <person name="Klostermeier U.C."/>
            <person name="Beiko R.G."/>
            <person name="Rosenstiel P."/>
            <person name="Hippler M."/>
            <person name="Laroche J."/>
        </authorList>
    </citation>
    <scope>NUCLEOTIDE SEQUENCE [LARGE SCALE GENOMIC DNA]</scope>
    <source>
        <strain evidence="3 4">CCMP1005</strain>
    </source>
</reference>
<feature type="chain" id="PRO_5003840957" evidence="2">
    <location>
        <begin position="20"/>
        <end position="163"/>
    </location>
</feature>
<evidence type="ECO:0000256" key="1">
    <source>
        <dbReference type="SAM" id="MobiDB-lite"/>
    </source>
</evidence>
<dbReference type="Proteomes" id="UP000266841">
    <property type="component" value="Unassembled WGS sequence"/>
</dbReference>
<name>K0SBX1_THAOC</name>
<organism evidence="3 4">
    <name type="scientific">Thalassiosira oceanica</name>
    <name type="common">Marine diatom</name>
    <dbReference type="NCBI Taxonomy" id="159749"/>
    <lineage>
        <taxon>Eukaryota</taxon>
        <taxon>Sar</taxon>
        <taxon>Stramenopiles</taxon>
        <taxon>Ochrophyta</taxon>
        <taxon>Bacillariophyta</taxon>
        <taxon>Coscinodiscophyceae</taxon>
        <taxon>Thalassiosirophycidae</taxon>
        <taxon>Thalassiosirales</taxon>
        <taxon>Thalassiosiraceae</taxon>
        <taxon>Thalassiosira</taxon>
    </lineage>
</organism>
<dbReference type="AlphaFoldDB" id="K0SBX1"/>
<sequence>MAASLLFLAFLLWPSPSHGLSSTPRVVAFARQRSASALEAHAEHEHDVVGDDGAVDSASTSQPSPPNAFEKTVRSVTRSKNYRFGDLSKKVLRTSKTGVEAAVRTVKPGVCVGGCKLKDFLAHRPLSDYQFGDFTIGALNATTKGVERTVQQLLDDEEYQVGT</sequence>
<proteinExistence type="predicted"/>
<feature type="signal peptide" evidence="2">
    <location>
        <begin position="1"/>
        <end position="19"/>
    </location>
</feature>
<protein>
    <submittedName>
        <fullName evidence="3">Uncharacterized protein</fullName>
    </submittedName>
</protein>
<keyword evidence="4" id="KW-1185">Reference proteome</keyword>
<dbReference type="EMBL" id="AGNL01018600">
    <property type="protein sequence ID" value="EJK62825.1"/>
    <property type="molecule type" value="Genomic_DNA"/>
</dbReference>
<accession>K0SBX1</accession>